<sequence>MKINVTFQLLLYFCFIAIAGYGQTDKGSFLLGGSIGFTRNANTTYGTSNSNIISESKWFSIAAQPSISYFIIDRLAVGLITPYSYTRSNSTSDLNTEMISTGKTYSVGPTVRYYFPLGSQWAIFPEVSYSYGWTWNKYPNIISQNPYSVVYTKTTEKMSSFQGGVGLVYFLTKSVGVEGRAFYQAQHTRYVEASYGIKSIDEPSFNFGLGVQIYFARNKK</sequence>
<dbReference type="InterPro" id="IPR021958">
    <property type="entry name" value="DUF3575"/>
</dbReference>
<dbReference type="OrthoDB" id="945117at2"/>
<organism evidence="1 2">
    <name type="scientific">Chryseolinea serpens</name>
    <dbReference type="NCBI Taxonomy" id="947013"/>
    <lineage>
        <taxon>Bacteria</taxon>
        <taxon>Pseudomonadati</taxon>
        <taxon>Bacteroidota</taxon>
        <taxon>Cytophagia</taxon>
        <taxon>Cytophagales</taxon>
        <taxon>Fulvivirgaceae</taxon>
        <taxon>Chryseolinea</taxon>
    </lineage>
</organism>
<dbReference type="SUPFAM" id="SSF56925">
    <property type="entry name" value="OMPA-like"/>
    <property type="match status" value="1"/>
</dbReference>
<gene>
    <name evidence="1" type="ORF">SAMN04488109_3687</name>
</gene>
<evidence type="ECO:0000313" key="2">
    <source>
        <dbReference type="Proteomes" id="UP000184212"/>
    </source>
</evidence>
<accession>A0A1M5S0A1</accession>
<evidence type="ECO:0000313" key="1">
    <source>
        <dbReference type="EMBL" id="SHH32052.1"/>
    </source>
</evidence>
<dbReference type="EMBL" id="FQWQ01000002">
    <property type="protein sequence ID" value="SHH32052.1"/>
    <property type="molecule type" value="Genomic_DNA"/>
</dbReference>
<dbReference type="AlphaFoldDB" id="A0A1M5S0A1"/>
<reference evidence="1 2" key="1">
    <citation type="submission" date="2016-11" db="EMBL/GenBank/DDBJ databases">
        <authorList>
            <person name="Jaros S."/>
            <person name="Januszkiewicz K."/>
            <person name="Wedrychowicz H."/>
        </authorList>
    </citation>
    <scope>NUCLEOTIDE SEQUENCE [LARGE SCALE GENOMIC DNA]</scope>
    <source>
        <strain evidence="1 2">DSM 24574</strain>
    </source>
</reference>
<keyword evidence="2" id="KW-1185">Reference proteome</keyword>
<name>A0A1M5S0A1_9BACT</name>
<dbReference type="InterPro" id="IPR011250">
    <property type="entry name" value="OMP/PagP_B-barrel"/>
</dbReference>
<protein>
    <submittedName>
        <fullName evidence="1">Outer membrane protein beta-barrel domain-containing protein</fullName>
    </submittedName>
</protein>
<dbReference type="RefSeq" id="WP_073136738.1">
    <property type="nucleotide sequence ID" value="NZ_FQWQ01000002.1"/>
</dbReference>
<dbReference type="Pfam" id="PF12099">
    <property type="entry name" value="DUF3575"/>
    <property type="match status" value="1"/>
</dbReference>
<dbReference type="Gene3D" id="2.40.160.20">
    <property type="match status" value="1"/>
</dbReference>
<dbReference type="Proteomes" id="UP000184212">
    <property type="component" value="Unassembled WGS sequence"/>
</dbReference>
<dbReference type="STRING" id="947013.SAMN04488109_3687"/>
<proteinExistence type="predicted"/>